<evidence type="ECO:0000313" key="2">
    <source>
        <dbReference type="EMBL" id="KIO20012.1"/>
    </source>
</evidence>
<protein>
    <submittedName>
        <fullName evidence="2">Uncharacterized protein</fullName>
    </submittedName>
</protein>
<feature type="compositionally biased region" description="Basic residues" evidence="1">
    <location>
        <begin position="47"/>
        <end position="60"/>
    </location>
</feature>
<feature type="compositionally biased region" description="Polar residues" evidence="1">
    <location>
        <begin position="1"/>
        <end position="10"/>
    </location>
</feature>
<evidence type="ECO:0000256" key="1">
    <source>
        <dbReference type="SAM" id="MobiDB-lite"/>
    </source>
</evidence>
<gene>
    <name evidence="2" type="ORF">M407DRAFT_30315</name>
</gene>
<reference evidence="3" key="2">
    <citation type="submission" date="2015-01" db="EMBL/GenBank/DDBJ databases">
        <title>Evolutionary Origins and Diversification of the Mycorrhizal Mutualists.</title>
        <authorList>
            <consortium name="DOE Joint Genome Institute"/>
            <consortium name="Mycorrhizal Genomics Consortium"/>
            <person name="Kohler A."/>
            <person name="Kuo A."/>
            <person name="Nagy L.G."/>
            <person name="Floudas D."/>
            <person name="Copeland A."/>
            <person name="Barry K.W."/>
            <person name="Cichocki N."/>
            <person name="Veneault-Fourrey C."/>
            <person name="LaButti K."/>
            <person name="Lindquist E.A."/>
            <person name="Lipzen A."/>
            <person name="Lundell T."/>
            <person name="Morin E."/>
            <person name="Murat C."/>
            <person name="Riley R."/>
            <person name="Ohm R."/>
            <person name="Sun H."/>
            <person name="Tunlid A."/>
            <person name="Henrissat B."/>
            <person name="Grigoriev I.V."/>
            <person name="Hibbett D.S."/>
            <person name="Martin F."/>
        </authorList>
    </citation>
    <scope>NUCLEOTIDE SEQUENCE [LARGE SCALE GENOMIC DNA]</scope>
    <source>
        <strain evidence="3">MUT 4182</strain>
    </source>
</reference>
<evidence type="ECO:0000313" key="3">
    <source>
        <dbReference type="Proteomes" id="UP000054248"/>
    </source>
</evidence>
<sequence>MEGSSSTIFSATPKKPRADNVEILVDTPSAKMKQTYVRTPEHLFSKSLRKSPARFSKPSRRQALSKTKAHRIQSRDDDEPEDIDSDSGSSDLPEIGR</sequence>
<keyword evidence="3" id="KW-1185">Reference proteome</keyword>
<accession>A0A0C3LEZ4</accession>
<dbReference type="HOGENOM" id="CLU_2348224_0_0_1"/>
<feature type="compositionally biased region" description="Acidic residues" evidence="1">
    <location>
        <begin position="76"/>
        <end position="85"/>
    </location>
</feature>
<proteinExistence type="predicted"/>
<feature type="region of interest" description="Disordered" evidence="1">
    <location>
        <begin position="1"/>
        <end position="97"/>
    </location>
</feature>
<organism evidence="2 3">
    <name type="scientific">Tulasnella calospora MUT 4182</name>
    <dbReference type="NCBI Taxonomy" id="1051891"/>
    <lineage>
        <taxon>Eukaryota</taxon>
        <taxon>Fungi</taxon>
        <taxon>Dikarya</taxon>
        <taxon>Basidiomycota</taxon>
        <taxon>Agaricomycotina</taxon>
        <taxon>Agaricomycetes</taxon>
        <taxon>Cantharellales</taxon>
        <taxon>Tulasnellaceae</taxon>
        <taxon>Tulasnella</taxon>
    </lineage>
</organism>
<dbReference type="Proteomes" id="UP000054248">
    <property type="component" value="Unassembled WGS sequence"/>
</dbReference>
<dbReference type="AlphaFoldDB" id="A0A0C3LEZ4"/>
<reference evidence="2 3" key="1">
    <citation type="submission" date="2014-04" db="EMBL/GenBank/DDBJ databases">
        <authorList>
            <consortium name="DOE Joint Genome Institute"/>
            <person name="Kuo A."/>
            <person name="Girlanda M."/>
            <person name="Perotto S."/>
            <person name="Kohler A."/>
            <person name="Nagy L.G."/>
            <person name="Floudas D."/>
            <person name="Copeland A."/>
            <person name="Barry K.W."/>
            <person name="Cichocki N."/>
            <person name="Veneault-Fourrey C."/>
            <person name="LaButti K."/>
            <person name="Lindquist E.A."/>
            <person name="Lipzen A."/>
            <person name="Lundell T."/>
            <person name="Morin E."/>
            <person name="Murat C."/>
            <person name="Sun H."/>
            <person name="Tunlid A."/>
            <person name="Henrissat B."/>
            <person name="Grigoriev I.V."/>
            <person name="Hibbett D.S."/>
            <person name="Martin F."/>
            <person name="Nordberg H.P."/>
            <person name="Cantor M.N."/>
            <person name="Hua S.X."/>
        </authorList>
    </citation>
    <scope>NUCLEOTIDE SEQUENCE [LARGE SCALE GENOMIC DNA]</scope>
    <source>
        <strain evidence="2 3">MUT 4182</strain>
    </source>
</reference>
<dbReference type="EMBL" id="KN823192">
    <property type="protein sequence ID" value="KIO20012.1"/>
    <property type="molecule type" value="Genomic_DNA"/>
</dbReference>
<name>A0A0C3LEZ4_9AGAM</name>